<organism evidence="4 6">
    <name type="scientific">Armadillidium nasatum</name>
    <dbReference type="NCBI Taxonomy" id="96803"/>
    <lineage>
        <taxon>Eukaryota</taxon>
        <taxon>Metazoa</taxon>
        <taxon>Ecdysozoa</taxon>
        <taxon>Arthropoda</taxon>
        <taxon>Crustacea</taxon>
        <taxon>Multicrustacea</taxon>
        <taxon>Malacostraca</taxon>
        <taxon>Eumalacostraca</taxon>
        <taxon>Peracarida</taxon>
        <taxon>Isopoda</taxon>
        <taxon>Oniscidea</taxon>
        <taxon>Crinocheta</taxon>
        <taxon>Armadillidiidae</taxon>
        <taxon>Armadillidium</taxon>
    </lineage>
</organism>
<reference evidence="4 6" key="1">
    <citation type="journal article" date="2019" name="PLoS Biol.">
        <title>Sex chromosomes control vertical transmission of feminizing Wolbachia symbionts in an isopod.</title>
        <authorList>
            <person name="Becking T."/>
            <person name="Chebbi M.A."/>
            <person name="Giraud I."/>
            <person name="Moumen B."/>
            <person name="Laverre T."/>
            <person name="Caubet Y."/>
            <person name="Peccoud J."/>
            <person name="Gilbert C."/>
            <person name="Cordaux R."/>
        </authorList>
    </citation>
    <scope>NUCLEOTIDE SEQUENCE [LARGE SCALE GENOMIC DNA]</scope>
    <source>
        <strain evidence="4">ANa2</strain>
        <tissue evidence="4">Whole body excluding digestive tract and cuticle</tissue>
    </source>
</reference>
<accession>A0A5N5SKL7</accession>
<dbReference type="SUPFAM" id="SSF52833">
    <property type="entry name" value="Thioredoxin-like"/>
    <property type="match status" value="1"/>
</dbReference>
<feature type="region of interest" description="Disordered" evidence="2">
    <location>
        <begin position="190"/>
        <end position="220"/>
    </location>
</feature>
<dbReference type="OrthoDB" id="10257948at2759"/>
<dbReference type="Proteomes" id="UP000326759">
    <property type="component" value="Unassembled WGS sequence"/>
</dbReference>
<comment type="similarity">
    <text evidence="1">Belongs to the phosducin family.</text>
</comment>
<evidence type="ECO:0000259" key="3">
    <source>
        <dbReference type="Pfam" id="PF02114"/>
    </source>
</evidence>
<name>A0A5N5SKL7_9CRUS</name>
<dbReference type="AlphaFoldDB" id="A0A5N5SKL7"/>
<evidence type="ECO:0000256" key="1">
    <source>
        <dbReference type="ARBA" id="ARBA00009686"/>
    </source>
</evidence>
<keyword evidence="6" id="KW-1185">Reference proteome</keyword>
<dbReference type="EMBL" id="SEYY01019262">
    <property type="protein sequence ID" value="KAB7498463.1"/>
    <property type="molecule type" value="Genomic_DNA"/>
</dbReference>
<dbReference type="CDD" id="cd02989">
    <property type="entry name" value="Phd_like_TxnDC9"/>
    <property type="match status" value="1"/>
</dbReference>
<evidence type="ECO:0000256" key="2">
    <source>
        <dbReference type="SAM" id="MobiDB-lite"/>
    </source>
</evidence>
<dbReference type="Pfam" id="PF02114">
    <property type="entry name" value="Phosducin"/>
    <property type="match status" value="1"/>
</dbReference>
<feature type="domain" description="Phosducin" evidence="3">
    <location>
        <begin position="34"/>
        <end position="160"/>
    </location>
</feature>
<feature type="compositionally biased region" description="Polar residues" evidence="2">
    <location>
        <begin position="191"/>
        <end position="202"/>
    </location>
</feature>
<comment type="caution">
    <text evidence="4">The sequence shown here is derived from an EMBL/GenBank/DDBJ whole genome shotgun (WGS) entry which is preliminary data.</text>
</comment>
<evidence type="ECO:0000313" key="4">
    <source>
        <dbReference type="EMBL" id="KAB7494526.1"/>
    </source>
</evidence>
<dbReference type="Gene3D" id="3.40.30.10">
    <property type="entry name" value="Glutaredoxin"/>
    <property type="match status" value="1"/>
</dbReference>
<dbReference type="InterPro" id="IPR024253">
    <property type="entry name" value="Phosducin_thioredoxin-like_dom"/>
</dbReference>
<dbReference type="EMBL" id="SEYY01023954">
    <property type="protein sequence ID" value="KAB7494526.1"/>
    <property type="molecule type" value="Genomic_DNA"/>
</dbReference>
<dbReference type="InterPro" id="IPR036249">
    <property type="entry name" value="Thioredoxin-like_sf"/>
</dbReference>
<gene>
    <name evidence="4" type="primary">TXNDC9_1</name>
    <name evidence="5" type="synonym">TXNDC9_0</name>
    <name evidence="5" type="ORF">Anas_02846</name>
    <name evidence="4" type="ORF">Anas_02933</name>
</gene>
<dbReference type="PANTHER" id="PTHR21148">
    <property type="entry name" value="THIOREDOXIN DOMAIN-CONTAINING PROTEIN 9"/>
    <property type="match status" value="1"/>
</dbReference>
<evidence type="ECO:0000313" key="5">
    <source>
        <dbReference type="EMBL" id="KAB7498463.1"/>
    </source>
</evidence>
<sequence>MAASGPPGVEQQLLVATKIIEQSIDAELERLENLDGDDLDSIRKQRMEALRKRALKKNEWIANGHGEYSELYDEKEFFEASKKSENIVCHFYRDSFLRCKILDKHMEILARKHIETKFCKINAEKAPFLTDRLKIRVLPTLCLLQKGKTRDFVVGFTDLGNIDDFSTEMLEWRIARAAVIEYSGDLLTPPTAGNTRGKQNIKLQKKTIRGGRDSDDTDSD</sequence>
<evidence type="ECO:0000313" key="6">
    <source>
        <dbReference type="Proteomes" id="UP000326759"/>
    </source>
</evidence>
<proteinExistence type="inferred from homology"/>
<protein>
    <submittedName>
        <fullName evidence="4">Thioredoxin domain-containing protein 9</fullName>
    </submittedName>
</protein>